<keyword evidence="3" id="KW-1185">Reference proteome</keyword>
<dbReference type="PANTHER" id="PTHR35462">
    <property type="match status" value="1"/>
</dbReference>
<dbReference type="PANTHER" id="PTHR35462:SF2">
    <property type="entry name" value="TRANSMEMBRANE PROTEIN"/>
    <property type="match status" value="1"/>
</dbReference>
<evidence type="ECO:0000256" key="1">
    <source>
        <dbReference type="SAM" id="Phobius"/>
    </source>
</evidence>
<keyword evidence="1" id="KW-0472">Membrane</keyword>
<dbReference type="AlphaFoldDB" id="A0AAP0GC44"/>
<proteinExistence type="predicted"/>
<gene>
    <name evidence="2" type="ORF">KSP39_PZI003848</name>
</gene>
<comment type="caution">
    <text evidence="2">The sequence shown here is derived from an EMBL/GenBank/DDBJ whole genome shotgun (WGS) entry which is preliminary data.</text>
</comment>
<keyword evidence="1" id="KW-0812">Transmembrane</keyword>
<reference evidence="2 3" key="1">
    <citation type="journal article" date="2022" name="Nat. Plants">
        <title>Genomes of leafy and leafless Platanthera orchids illuminate the evolution of mycoheterotrophy.</title>
        <authorList>
            <person name="Li M.H."/>
            <person name="Liu K.W."/>
            <person name="Li Z."/>
            <person name="Lu H.C."/>
            <person name="Ye Q.L."/>
            <person name="Zhang D."/>
            <person name="Wang J.Y."/>
            <person name="Li Y.F."/>
            <person name="Zhong Z.M."/>
            <person name="Liu X."/>
            <person name="Yu X."/>
            <person name="Liu D.K."/>
            <person name="Tu X.D."/>
            <person name="Liu B."/>
            <person name="Hao Y."/>
            <person name="Liao X.Y."/>
            <person name="Jiang Y.T."/>
            <person name="Sun W.H."/>
            <person name="Chen J."/>
            <person name="Chen Y.Q."/>
            <person name="Ai Y."/>
            <person name="Zhai J.W."/>
            <person name="Wu S.S."/>
            <person name="Zhou Z."/>
            <person name="Hsiao Y.Y."/>
            <person name="Wu W.L."/>
            <person name="Chen Y.Y."/>
            <person name="Lin Y.F."/>
            <person name="Hsu J.L."/>
            <person name="Li C.Y."/>
            <person name="Wang Z.W."/>
            <person name="Zhao X."/>
            <person name="Zhong W.Y."/>
            <person name="Ma X.K."/>
            <person name="Ma L."/>
            <person name="Huang J."/>
            <person name="Chen G.Z."/>
            <person name="Huang M.Z."/>
            <person name="Huang L."/>
            <person name="Peng D.H."/>
            <person name="Luo Y.B."/>
            <person name="Zou S.Q."/>
            <person name="Chen S.P."/>
            <person name="Lan S."/>
            <person name="Tsai W.C."/>
            <person name="Van de Peer Y."/>
            <person name="Liu Z.J."/>
        </authorList>
    </citation>
    <scope>NUCLEOTIDE SEQUENCE [LARGE SCALE GENOMIC DNA]</scope>
    <source>
        <strain evidence="2">Lor287</strain>
    </source>
</reference>
<accession>A0AAP0GC44</accession>
<organism evidence="2 3">
    <name type="scientific">Platanthera zijinensis</name>
    <dbReference type="NCBI Taxonomy" id="2320716"/>
    <lineage>
        <taxon>Eukaryota</taxon>
        <taxon>Viridiplantae</taxon>
        <taxon>Streptophyta</taxon>
        <taxon>Embryophyta</taxon>
        <taxon>Tracheophyta</taxon>
        <taxon>Spermatophyta</taxon>
        <taxon>Magnoliopsida</taxon>
        <taxon>Liliopsida</taxon>
        <taxon>Asparagales</taxon>
        <taxon>Orchidaceae</taxon>
        <taxon>Orchidoideae</taxon>
        <taxon>Orchideae</taxon>
        <taxon>Orchidinae</taxon>
        <taxon>Platanthera</taxon>
    </lineage>
</organism>
<feature type="transmembrane region" description="Helical" evidence="1">
    <location>
        <begin position="40"/>
        <end position="57"/>
    </location>
</feature>
<evidence type="ECO:0000313" key="2">
    <source>
        <dbReference type="EMBL" id="KAK8951043.1"/>
    </source>
</evidence>
<dbReference type="Proteomes" id="UP001418222">
    <property type="component" value="Unassembled WGS sequence"/>
</dbReference>
<name>A0AAP0GC44_9ASPA</name>
<dbReference type="EMBL" id="JBBWWQ010000003">
    <property type="protein sequence ID" value="KAK8951043.1"/>
    <property type="molecule type" value="Genomic_DNA"/>
</dbReference>
<keyword evidence="1" id="KW-1133">Transmembrane helix</keyword>
<sequence length="142" mass="15634">MWGVTKDDRRTRVNRLRESSPLSARARMEERDPWLAVDKFEHVIACFFISVFVAAIARRSKRPFIRRRSVLLGSLAALAAGSAKEACDEIGLWNSSGGSFRDTVADALGVALAAAVLSLSEILSQSARRRSSDLDQKELSLV</sequence>
<evidence type="ECO:0000313" key="3">
    <source>
        <dbReference type="Proteomes" id="UP001418222"/>
    </source>
</evidence>
<protein>
    <submittedName>
        <fullName evidence="2">Uncharacterized protein</fullName>
    </submittedName>
</protein>